<dbReference type="GO" id="GO:0005524">
    <property type="term" value="F:ATP binding"/>
    <property type="evidence" value="ECO:0007669"/>
    <property type="project" value="UniProtKB-KW"/>
</dbReference>
<dbReference type="InterPro" id="IPR036277">
    <property type="entry name" value="SMC_hinge_sf"/>
</dbReference>
<dbReference type="InterPro" id="IPR003395">
    <property type="entry name" value="RecF/RecN/SMC_N"/>
</dbReference>
<dbReference type="GO" id="GO:0000796">
    <property type="term" value="C:condensin complex"/>
    <property type="evidence" value="ECO:0007669"/>
    <property type="project" value="TreeGrafter"/>
</dbReference>
<dbReference type="PhylomeDB" id="A0A060T4P0"/>
<evidence type="ECO:0000259" key="14">
    <source>
        <dbReference type="SMART" id="SM00968"/>
    </source>
</evidence>
<dbReference type="PANTHER" id="PTHR18937:SF172">
    <property type="entry name" value="STRUCTURAL MAINTENANCE OF CHROMOSOMES PROTEIN"/>
    <property type="match status" value="1"/>
</dbReference>
<dbReference type="EMBL" id="HG937692">
    <property type="protein sequence ID" value="CDP36080.1"/>
    <property type="molecule type" value="Genomic_DNA"/>
</dbReference>
<evidence type="ECO:0000256" key="11">
    <source>
        <dbReference type="PIRNR" id="PIRNR005719"/>
    </source>
</evidence>
<evidence type="ECO:0000256" key="9">
    <source>
        <dbReference type="ARBA" id="ARBA00023242"/>
    </source>
</evidence>
<dbReference type="Gene3D" id="3.40.50.300">
    <property type="entry name" value="P-loop containing nucleotide triphosphate hydrolases"/>
    <property type="match status" value="2"/>
</dbReference>
<dbReference type="GO" id="GO:0016887">
    <property type="term" value="F:ATP hydrolysis activity"/>
    <property type="evidence" value="ECO:0007669"/>
    <property type="project" value="InterPro"/>
</dbReference>
<dbReference type="Gene3D" id="3.30.70.1620">
    <property type="match status" value="1"/>
</dbReference>
<feature type="coiled-coil region" evidence="12">
    <location>
        <begin position="847"/>
        <end position="972"/>
    </location>
</feature>
<evidence type="ECO:0000256" key="5">
    <source>
        <dbReference type="ARBA" id="ARBA00022776"/>
    </source>
</evidence>
<dbReference type="GO" id="GO:0005634">
    <property type="term" value="C:nucleus"/>
    <property type="evidence" value="ECO:0007669"/>
    <property type="project" value="UniProtKB-SubCell"/>
</dbReference>
<evidence type="ECO:0000256" key="12">
    <source>
        <dbReference type="SAM" id="Coils"/>
    </source>
</evidence>
<feature type="region of interest" description="Disordered" evidence="13">
    <location>
        <begin position="609"/>
        <end position="629"/>
    </location>
</feature>
<feature type="region of interest" description="Disordered" evidence="13">
    <location>
        <begin position="1061"/>
        <end position="1084"/>
    </location>
</feature>
<feature type="compositionally biased region" description="Polar residues" evidence="13">
    <location>
        <begin position="29"/>
        <end position="39"/>
    </location>
</feature>
<evidence type="ECO:0000256" key="4">
    <source>
        <dbReference type="ARBA" id="ARBA00022741"/>
    </source>
</evidence>
<feature type="domain" description="SMC hinge" evidence="14">
    <location>
        <begin position="693"/>
        <end position="806"/>
    </location>
</feature>
<dbReference type="Pfam" id="PF06470">
    <property type="entry name" value="SMC_hinge"/>
    <property type="match status" value="1"/>
</dbReference>
<evidence type="ECO:0000256" key="6">
    <source>
        <dbReference type="ARBA" id="ARBA00022840"/>
    </source>
</evidence>
<sequence>MARLSQRVSAAPAPRRRGVIDDDDSDADTTVNSVVNESVATDIENIENRPILPPMSPKDTPIKDKSVPHTPRAQMPPNGDMSTPAPVQVAHLEPVTTGRIKQPLADITQRSSNNLNSAISGIEKTMRRVTLNPPSPNGTPVVQLSPRKALFSEPPPAPKQRLVIHKLVLTNFKSYAGRQEIGPFHSSFSAVVGPNGSGKSNVIDSLLFVFGFRASKMRHSKVSSLIHSSSARPDLTFCSVDIHFHDVRDDDEGNTHIVPDSQLVVTRKAFKNNTSKYYINDRDSSFTEVTDLLRNRGIDLDHKRFLILQGEVESISQMKAKAENEHDDGLLEYLEDIIGTSHYKKAIEDSATEVETLNEDCVEKTNRLQLIEKELGSLEGAKNEIVKYLETENEVISKKSALFQLNIRLCTARIELSTKVIEEQQAKLQREIEATSANKEQVEQLTQEYNAKQKELNALSKKAQELSKALSKREIEKVQIEERKKHLDSKRKKLEKTISSAQHSRNESQLWLGSYEEEMAGLKEQISQSEKQLEKEQAVLAQIQDELKDKTQVFTDKIEKAQKKLDPWREKIAAKESEIAVASSHVDMLQERVNAADRAIEDAKAKVEQIRSQGRESENRLEELQKEQEHVNSQIGLGVDECSQATQKLDKMKSKLNAMRQELSSVKEAASSTETQNKVLAGLQKLSNSGRIEGFHGRLGGLGTIDKKFDVAISTACPALDNIVVDTVETGQQCVEYLRKNNLGRAKFILLNKLPKRNLDPIETPEGVPRLFDLVHAREEKFRPAFYSIMFDTLVAKDADQARRIAYGPGKRYRVVTLDGMVIDTSGTMTGGGTTVKSGAMKSKAVRTVSEETLQASEEQLNEYENRVKTAEATLLHMETALQELKDRKPQIELDISKTELEIKSLAKDLQEAAKSYKELVKEGQSDKSEAAAAARELQEAQAVVKKHQSELAKLKEHSHSLEQEIADLQEKIMDAGGVRLRMQKSTVDSLKEKIELASTRLSNGVVEKNKAENEIKKQTRIIDDAEKEIKGSEEDYESLNSEMQTKLEEVQSLESEVEKYTSEVEDRQENLESLKSELDEKKREINKVRSVEIEIKNKIEQHEKTLNEDTNARARYRDQLQALELHDVSELKGLRQSKKDKGSRNDPDEEGEEEDQDMKHSDEDEEMSESADNVGLVEYSADELDSMDKDVLKRDIGRLEESIKDARVDMQVLNDYRRRLNEYHGRRDILNEAVTRRDSTKKQLDDLKQKRLDEFMTGFNAISLKLKEMYQMITMGGNAELELVDSLDPFSEGIIFSVMPPKKSWRNISNLSGGEKTLSSLALVFALHHYKPTPLYVMDEIDAALDFRNVSIVATYIKERTKNGQFIVISLRNNMFELARQLVGIYKVNNMTRSIALENRQIQ</sequence>
<dbReference type="SUPFAM" id="SSF75553">
    <property type="entry name" value="Smc hinge domain"/>
    <property type="match status" value="1"/>
</dbReference>
<dbReference type="SUPFAM" id="SSF57997">
    <property type="entry name" value="Tropomyosin"/>
    <property type="match status" value="2"/>
</dbReference>
<reference evidence="15" key="2">
    <citation type="submission" date="2014-06" db="EMBL/GenBank/DDBJ databases">
        <title>The complete genome of Blastobotrys (Arxula) adeninivorans LS3 - a yeast of biotechnological interest.</title>
        <authorList>
            <person name="Kunze G."/>
            <person name="Gaillardin C."/>
            <person name="Czernicka M."/>
            <person name="Durrens P."/>
            <person name="Martin T."/>
            <person name="Boer E."/>
            <person name="Gabaldon T."/>
            <person name="Cruz J."/>
            <person name="Talla E."/>
            <person name="Marck C."/>
            <person name="Goffeau A."/>
            <person name="Barbe V."/>
            <person name="Baret P."/>
            <person name="Baronian K."/>
            <person name="Beier S."/>
            <person name="Bleykasten C."/>
            <person name="Bode R."/>
            <person name="Casaregola S."/>
            <person name="Despons L."/>
            <person name="Fairhead C."/>
            <person name="Giersberg M."/>
            <person name="Gierski P."/>
            <person name="Hahnel U."/>
            <person name="Hartmann A."/>
            <person name="Jankowska D."/>
            <person name="Jubin C."/>
            <person name="Jung P."/>
            <person name="Lafontaine I."/>
            <person name="Leh-Louis V."/>
            <person name="Lemaire M."/>
            <person name="Marcet-Houben M."/>
            <person name="Mascher M."/>
            <person name="Morel G."/>
            <person name="Richard G.-F."/>
            <person name="Riechen J."/>
            <person name="Sacerdot C."/>
            <person name="Sarkar A."/>
            <person name="Savel G."/>
            <person name="Schacherer J."/>
            <person name="Sherman D."/>
            <person name="Straub M.-L."/>
            <person name="Stein N."/>
            <person name="Thierry A."/>
            <person name="Trautwein-Schult A."/>
            <person name="Westhof E."/>
            <person name="Worch S."/>
            <person name="Dujon B."/>
            <person name="Souciet J.-L."/>
            <person name="Wincker P."/>
            <person name="Scholz U."/>
            <person name="Neuveglise N."/>
        </authorList>
    </citation>
    <scope>NUCLEOTIDE SEQUENCE</scope>
    <source>
        <strain evidence="15">LS3</strain>
    </source>
</reference>
<keyword evidence="4" id="KW-0547">Nucleotide-binding</keyword>
<evidence type="ECO:0000256" key="3">
    <source>
        <dbReference type="ARBA" id="ARBA00022618"/>
    </source>
</evidence>
<keyword evidence="6" id="KW-0067">ATP-binding</keyword>
<keyword evidence="7 12" id="KW-0175">Coiled coil</keyword>
<dbReference type="PIRSF" id="PIRSF005719">
    <property type="entry name" value="SMC"/>
    <property type="match status" value="1"/>
</dbReference>
<accession>A0A060T4P0</accession>
<dbReference type="InterPro" id="IPR027417">
    <property type="entry name" value="P-loop_NTPase"/>
</dbReference>
<evidence type="ECO:0000256" key="13">
    <source>
        <dbReference type="SAM" id="MobiDB-lite"/>
    </source>
</evidence>
<evidence type="ECO:0000256" key="10">
    <source>
        <dbReference type="ARBA" id="ARBA00023306"/>
    </source>
</evidence>
<evidence type="ECO:0000256" key="1">
    <source>
        <dbReference type="ARBA" id="ARBA00004123"/>
    </source>
</evidence>
<feature type="region of interest" description="Disordered" evidence="13">
    <location>
        <begin position="1128"/>
        <end position="1173"/>
    </location>
</feature>
<reference evidence="15" key="1">
    <citation type="submission" date="2014-02" db="EMBL/GenBank/DDBJ databases">
        <authorList>
            <person name="Genoscope - CEA"/>
        </authorList>
    </citation>
    <scope>NUCLEOTIDE SEQUENCE</scope>
    <source>
        <strain evidence="15">LS3</strain>
    </source>
</reference>
<keyword evidence="5" id="KW-0498">Mitosis</keyword>
<keyword evidence="8" id="KW-0226">DNA condensation</keyword>
<evidence type="ECO:0000256" key="2">
    <source>
        <dbReference type="ARBA" id="ARBA00006005"/>
    </source>
</evidence>
<dbReference type="InterPro" id="IPR010935">
    <property type="entry name" value="SMC_hinge"/>
</dbReference>
<feature type="compositionally biased region" description="Basic and acidic residues" evidence="13">
    <location>
        <begin position="1128"/>
        <end position="1147"/>
    </location>
</feature>
<dbReference type="PANTHER" id="PTHR18937">
    <property type="entry name" value="STRUCTURAL MAINTENANCE OF CHROMOSOMES SMC FAMILY MEMBER"/>
    <property type="match status" value="1"/>
</dbReference>
<evidence type="ECO:0000313" key="15">
    <source>
        <dbReference type="EMBL" id="CDP36080.1"/>
    </source>
</evidence>
<dbReference type="FunFam" id="3.40.50.300:FF:000481">
    <property type="entry name" value="Structural maintenance of chromosomes 4"/>
    <property type="match status" value="1"/>
</dbReference>
<dbReference type="GO" id="GO:0051301">
    <property type="term" value="P:cell division"/>
    <property type="evidence" value="ECO:0007669"/>
    <property type="project" value="UniProtKB-KW"/>
</dbReference>
<evidence type="ECO:0000256" key="7">
    <source>
        <dbReference type="ARBA" id="ARBA00023054"/>
    </source>
</evidence>
<dbReference type="SMART" id="SM00968">
    <property type="entry name" value="SMC_hinge"/>
    <property type="match status" value="1"/>
</dbReference>
<dbReference type="SUPFAM" id="SSF52540">
    <property type="entry name" value="P-loop containing nucleoside triphosphate hydrolases"/>
    <property type="match status" value="1"/>
</dbReference>
<dbReference type="GO" id="GO:0007076">
    <property type="term" value="P:mitotic chromosome condensation"/>
    <property type="evidence" value="ECO:0007669"/>
    <property type="project" value="UniProtKB-ARBA"/>
</dbReference>
<protein>
    <recommendedName>
        <fullName evidence="11">Structural maintenance of chromosomes protein</fullName>
    </recommendedName>
</protein>
<keyword evidence="9 11" id="KW-0539">Nucleus</keyword>
<keyword evidence="3" id="KW-0132">Cell division</keyword>
<organism evidence="15">
    <name type="scientific">Blastobotrys adeninivorans</name>
    <name type="common">Yeast</name>
    <name type="synonym">Arxula adeninivorans</name>
    <dbReference type="NCBI Taxonomy" id="409370"/>
    <lineage>
        <taxon>Eukaryota</taxon>
        <taxon>Fungi</taxon>
        <taxon>Dikarya</taxon>
        <taxon>Ascomycota</taxon>
        <taxon>Saccharomycotina</taxon>
        <taxon>Dipodascomycetes</taxon>
        <taxon>Dipodascales</taxon>
        <taxon>Trichomonascaceae</taxon>
        <taxon>Blastobotrys</taxon>
    </lineage>
</organism>
<dbReference type="Gene3D" id="1.10.287.1490">
    <property type="match status" value="1"/>
</dbReference>
<dbReference type="Pfam" id="PF02463">
    <property type="entry name" value="SMC_N"/>
    <property type="match status" value="1"/>
</dbReference>
<feature type="coiled-coil region" evidence="12">
    <location>
        <begin position="1190"/>
        <end position="1251"/>
    </location>
</feature>
<comment type="similarity">
    <text evidence="2">Belongs to the SMC family. SMC4 subfamily.</text>
</comment>
<keyword evidence="10" id="KW-0131">Cell cycle</keyword>
<evidence type="ECO:0000256" key="8">
    <source>
        <dbReference type="ARBA" id="ARBA00023067"/>
    </source>
</evidence>
<feature type="region of interest" description="Disordered" evidence="13">
    <location>
        <begin position="1"/>
        <end position="80"/>
    </location>
</feature>
<gene>
    <name evidence="15" type="ORF">GNLVRS02_ARAD1B04840g</name>
</gene>
<dbReference type="Gene3D" id="1.20.1060.20">
    <property type="match status" value="1"/>
</dbReference>
<dbReference type="FunFam" id="3.40.50.300:FF:000585">
    <property type="entry name" value="Structural maintenance of chromosomes 4"/>
    <property type="match status" value="1"/>
</dbReference>
<feature type="compositionally biased region" description="Acidic residues" evidence="13">
    <location>
        <begin position="1148"/>
        <end position="1157"/>
    </location>
</feature>
<comment type="subcellular location">
    <subcellularLocation>
        <location evidence="1 11">Nucleus</location>
    </subcellularLocation>
</comment>
<proteinExistence type="inferred from homology"/>
<dbReference type="InterPro" id="IPR024704">
    <property type="entry name" value="SMC"/>
</dbReference>
<name>A0A060T4P0_BLAAD</name>